<sequence length="395" mass="40527">MATIKHRAPRPMAPLLPHGQSSKASAESKPQPPPAPAGHALRRAKNLDSPELAKPPPEPPGPGQLKRAAALEGPPPPRVRPPDKASAALLGTLAPQPLHVGQGHADVGTVGDFRLDKLEDRPAADKKDKLLGTKVENKREHAYKKLEFKNVNGTASNNLLAVGQSKMKGSYFKDREKGHLEAQGKAELGATVTTVKYENTHMGRLGTTQTKASVEAGATLTGEGALKASRKEPGVALHAKGEALAGVKAEAKVEHAFNKHASVGAEGSVTAGTYASGTATAVFDKESRTAMVKVAGLGLAGAQEVGHGEVKMGPVRVSGGAGAIQGLYGGASFAGGMNNGRLGFTADVGASLGVGLRARVGANVNLNPVFDAAHGFGDKMKRGLHPSSHASPAMA</sequence>
<gene>
    <name evidence="2" type="ORF">BON30_18895</name>
</gene>
<comment type="caution">
    <text evidence="2">The sequence shown here is derived from an EMBL/GenBank/DDBJ whole genome shotgun (WGS) entry which is preliminary data.</text>
</comment>
<evidence type="ECO:0000256" key="1">
    <source>
        <dbReference type="SAM" id="MobiDB-lite"/>
    </source>
</evidence>
<organism evidence="2 3">
    <name type="scientific">Cystobacter ferrugineus</name>
    <dbReference type="NCBI Taxonomy" id="83449"/>
    <lineage>
        <taxon>Bacteria</taxon>
        <taxon>Pseudomonadati</taxon>
        <taxon>Myxococcota</taxon>
        <taxon>Myxococcia</taxon>
        <taxon>Myxococcales</taxon>
        <taxon>Cystobacterineae</taxon>
        <taxon>Archangiaceae</taxon>
        <taxon>Cystobacter</taxon>
    </lineage>
</organism>
<keyword evidence="3" id="KW-1185">Reference proteome</keyword>
<reference evidence="3" key="1">
    <citation type="submission" date="2016-11" db="EMBL/GenBank/DDBJ databases">
        <authorList>
            <person name="Shukria A."/>
            <person name="Stevens D.C."/>
        </authorList>
    </citation>
    <scope>NUCLEOTIDE SEQUENCE [LARGE SCALE GENOMIC DNA]</scope>
    <source>
        <strain evidence="3">Cbfe23</strain>
    </source>
</reference>
<accession>A0A1L9BBJ2</accession>
<dbReference type="Proteomes" id="UP000182229">
    <property type="component" value="Unassembled WGS sequence"/>
</dbReference>
<proteinExistence type="predicted"/>
<evidence type="ECO:0000313" key="2">
    <source>
        <dbReference type="EMBL" id="OJH39563.1"/>
    </source>
</evidence>
<protein>
    <submittedName>
        <fullName evidence="2">Uncharacterized protein</fullName>
    </submittedName>
</protein>
<name>A0A1L9BBJ2_9BACT</name>
<dbReference type="EMBL" id="MPIN01000004">
    <property type="protein sequence ID" value="OJH39563.1"/>
    <property type="molecule type" value="Genomic_DNA"/>
</dbReference>
<reference evidence="2 3" key="2">
    <citation type="submission" date="2016-12" db="EMBL/GenBank/DDBJ databases">
        <title>Draft Genome Sequence of Cystobacter ferrugineus Strain Cbfe23.</title>
        <authorList>
            <person name="Akbar S."/>
            <person name="Dowd S.E."/>
            <person name="Stevens D.C."/>
        </authorList>
    </citation>
    <scope>NUCLEOTIDE SEQUENCE [LARGE SCALE GENOMIC DNA]</scope>
    <source>
        <strain evidence="2 3">Cbfe23</strain>
    </source>
</reference>
<evidence type="ECO:0000313" key="3">
    <source>
        <dbReference type="Proteomes" id="UP000182229"/>
    </source>
</evidence>
<dbReference type="AlphaFoldDB" id="A0A1L9BBJ2"/>
<dbReference type="STRING" id="83449.BON30_18895"/>
<feature type="region of interest" description="Disordered" evidence="1">
    <location>
        <begin position="1"/>
        <end position="84"/>
    </location>
</feature>
<feature type="compositionally biased region" description="Pro residues" evidence="1">
    <location>
        <begin position="53"/>
        <end position="62"/>
    </location>
</feature>